<dbReference type="AlphaFoldDB" id="A0AAF0Z2R4"/>
<dbReference type="PANTHER" id="PTHR34822:SF1">
    <property type="entry name" value="GRPB FAMILY PROTEIN"/>
    <property type="match status" value="1"/>
</dbReference>
<name>A0AAF0Z2R4_9MICO</name>
<evidence type="ECO:0000313" key="1">
    <source>
        <dbReference type="EMBL" id="WPF81345.1"/>
    </source>
</evidence>
<dbReference type="SUPFAM" id="SSF81301">
    <property type="entry name" value="Nucleotidyltransferase"/>
    <property type="match status" value="1"/>
</dbReference>
<dbReference type="Gene3D" id="3.30.460.10">
    <property type="entry name" value="Beta Polymerase, domain 2"/>
    <property type="match status" value="1"/>
</dbReference>
<accession>A0AAF0Z2R4</accession>
<gene>
    <name evidence="1" type="ORF">SANBI_002634</name>
</gene>
<dbReference type="RefSeq" id="WP_319155729.1">
    <property type="nucleotide sequence ID" value="NZ_CP138359.1"/>
</dbReference>
<dbReference type="EMBL" id="CP138359">
    <property type="protein sequence ID" value="WPF81345.1"/>
    <property type="molecule type" value="Genomic_DNA"/>
</dbReference>
<evidence type="ECO:0000313" key="2">
    <source>
        <dbReference type="Proteomes" id="UP001304340"/>
    </source>
</evidence>
<organism evidence="1 2">
    <name type="scientific">Sanguibacter biliveldensis</name>
    <dbReference type="NCBI Taxonomy" id="3030830"/>
    <lineage>
        <taxon>Bacteria</taxon>
        <taxon>Bacillati</taxon>
        <taxon>Actinomycetota</taxon>
        <taxon>Actinomycetes</taxon>
        <taxon>Micrococcales</taxon>
        <taxon>Sanguibacteraceae</taxon>
        <taxon>Sanguibacter</taxon>
    </lineage>
</organism>
<dbReference type="KEGG" id="sbil:SANBI_002634"/>
<protein>
    <submittedName>
        <fullName evidence="1">GrpB family protein</fullName>
    </submittedName>
</protein>
<proteinExistence type="predicted"/>
<dbReference type="Proteomes" id="UP001304340">
    <property type="component" value="Chromosome"/>
</dbReference>
<dbReference type="PANTHER" id="PTHR34822">
    <property type="entry name" value="GRPB DOMAIN PROTEIN (AFU_ORTHOLOGUE AFUA_1G01530)"/>
    <property type="match status" value="1"/>
</dbReference>
<dbReference type="InterPro" id="IPR007344">
    <property type="entry name" value="GrpB/CoaE"/>
</dbReference>
<dbReference type="InterPro" id="IPR043519">
    <property type="entry name" value="NT_sf"/>
</dbReference>
<reference evidence="2" key="1">
    <citation type="submission" date="2023-11" db="EMBL/GenBank/DDBJ databases">
        <authorList>
            <person name="Helweg L.P."/>
            <person name="Kiel A."/>
            <person name="Hitz F."/>
            <person name="Ruckert-Reed C."/>
            <person name="Busche T."/>
            <person name="Kaltschmidt B."/>
            <person name="Kaltschmidt C."/>
        </authorList>
    </citation>
    <scope>NUCLEOTIDE SEQUENCE [LARGE SCALE GENOMIC DNA]</scope>
    <source>
        <strain evidence="2">4.1</strain>
    </source>
</reference>
<keyword evidence="2" id="KW-1185">Reference proteome</keyword>
<sequence length="180" mass="19286">MAIEVVEYSDQWPLQFETVSEALQAALADVPVRAIEHVGSTSVPGLAAKPVLDIDVIVSEEHVSEAIEALGTAGYAHRGDLGVAGREAFRAPDASPTRHVYVCTEGTLHLRNHLAVRSVLRDHADLRDRYAAVKIELSADPGMDSATYIAGKSAILQEVLALSDLTSLERAQILQLATGH</sequence>
<dbReference type="Pfam" id="PF04229">
    <property type="entry name" value="GrpB"/>
    <property type="match status" value="1"/>
</dbReference>